<dbReference type="Proteomes" id="UP000091918">
    <property type="component" value="Unassembled WGS sequence"/>
</dbReference>
<evidence type="ECO:0008006" key="7">
    <source>
        <dbReference type="Google" id="ProtNLM"/>
    </source>
</evidence>
<feature type="region of interest" description="Disordered" evidence="2">
    <location>
        <begin position="1"/>
        <end position="96"/>
    </location>
</feature>
<proteinExistence type="predicted"/>
<dbReference type="InterPro" id="IPR054471">
    <property type="entry name" value="GPIID_WHD"/>
</dbReference>
<dbReference type="SUPFAM" id="SSF52540">
    <property type="entry name" value="P-loop containing nucleoside triphosphate hydrolases"/>
    <property type="match status" value="1"/>
</dbReference>
<keyword evidence="6" id="KW-1185">Reference proteome</keyword>
<feature type="compositionally biased region" description="Polar residues" evidence="2">
    <location>
        <begin position="32"/>
        <end position="42"/>
    </location>
</feature>
<dbReference type="PANTHER" id="PTHR10039">
    <property type="entry name" value="AMELOGENIN"/>
    <property type="match status" value="1"/>
</dbReference>
<feature type="compositionally biased region" description="Basic and acidic residues" evidence="2">
    <location>
        <begin position="51"/>
        <end position="75"/>
    </location>
</feature>
<dbReference type="Pfam" id="PF24883">
    <property type="entry name" value="NPHP3_N"/>
    <property type="match status" value="1"/>
</dbReference>
<evidence type="ECO:0000313" key="5">
    <source>
        <dbReference type="EMBL" id="OAX80690.1"/>
    </source>
</evidence>
<dbReference type="Gene3D" id="3.40.50.300">
    <property type="entry name" value="P-loop containing nucleotide triphosphate hydrolases"/>
    <property type="match status" value="1"/>
</dbReference>
<evidence type="ECO:0000259" key="3">
    <source>
        <dbReference type="Pfam" id="PF22939"/>
    </source>
</evidence>
<evidence type="ECO:0000259" key="4">
    <source>
        <dbReference type="Pfam" id="PF24883"/>
    </source>
</evidence>
<feature type="domain" description="GPI inositol-deacylase winged helix" evidence="3">
    <location>
        <begin position="671"/>
        <end position="740"/>
    </location>
</feature>
<dbReference type="SUPFAM" id="SSF50998">
    <property type="entry name" value="Quinoprotein alcohol dehydrogenase-like"/>
    <property type="match status" value="1"/>
</dbReference>
<comment type="caution">
    <text evidence="5">The sequence shown here is derived from an EMBL/GenBank/DDBJ whole genome shotgun (WGS) entry which is preliminary data.</text>
</comment>
<evidence type="ECO:0000256" key="2">
    <source>
        <dbReference type="SAM" id="MobiDB-lite"/>
    </source>
</evidence>
<reference evidence="5 6" key="1">
    <citation type="submission" date="2015-07" db="EMBL/GenBank/DDBJ databases">
        <title>Emmonsia species relationships and genome sequence.</title>
        <authorList>
            <person name="Cuomo C.A."/>
            <person name="Schwartz I.S."/>
            <person name="Kenyon C."/>
            <person name="de Hoog G.S."/>
            <person name="Govender N.P."/>
            <person name="Botha A."/>
            <person name="Moreno L."/>
            <person name="de Vries M."/>
            <person name="Munoz J.F."/>
            <person name="Stielow J.B."/>
        </authorList>
    </citation>
    <scope>NUCLEOTIDE SEQUENCE [LARGE SCALE GENOMIC DNA]</scope>
    <source>
        <strain evidence="5 6">CBS 136260</strain>
    </source>
</reference>
<dbReference type="Pfam" id="PF22939">
    <property type="entry name" value="WHD_GPIID"/>
    <property type="match status" value="1"/>
</dbReference>
<dbReference type="SUPFAM" id="SSF53474">
    <property type="entry name" value="alpha/beta-Hydrolases"/>
    <property type="match status" value="1"/>
</dbReference>
<dbReference type="SMART" id="SM00320">
    <property type="entry name" value="WD40"/>
    <property type="match status" value="5"/>
</dbReference>
<dbReference type="InterPro" id="IPR056884">
    <property type="entry name" value="NPHP3-like_N"/>
</dbReference>
<organism evidence="5 6">
    <name type="scientific">Emergomyces africanus</name>
    <dbReference type="NCBI Taxonomy" id="1955775"/>
    <lineage>
        <taxon>Eukaryota</taxon>
        <taxon>Fungi</taxon>
        <taxon>Dikarya</taxon>
        <taxon>Ascomycota</taxon>
        <taxon>Pezizomycotina</taxon>
        <taxon>Eurotiomycetes</taxon>
        <taxon>Eurotiomycetidae</taxon>
        <taxon>Onygenales</taxon>
        <taxon>Ajellomycetaceae</taxon>
        <taxon>Emergomyces</taxon>
    </lineage>
</organism>
<dbReference type="SUPFAM" id="SSF50978">
    <property type="entry name" value="WD40 repeat-like"/>
    <property type="match status" value="1"/>
</dbReference>
<accession>A0A1B7NVA6</accession>
<dbReference type="InterPro" id="IPR015943">
    <property type="entry name" value="WD40/YVTN_repeat-like_dom_sf"/>
</dbReference>
<evidence type="ECO:0000256" key="1">
    <source>
        <dbReference type="ARBA" id="ARBA00022737"/>
    </source>
</evidence>
<dbReference type="Gene3D" id="3.40.50.1820">
    <property type="entry name" value="alpha/beta hydrolase"/>
    <property type="match status" value="1"/>
</dbReference>
<sequence length="1628" mass="183522">MKKWKARLVRKDSAETSNQARASSPAPAAESGQITPLPTNFAPTIPSIDYTPRDEVAVDEASHDLSRSETQRSDISRFNAPLTVTAQNHARQRSVDRRKDPLGLSLLYTPTSDEPTADIIFVHGLGGTSRMTWSYNRNDELFWPQLWLPTEPDICTARVLSYGYNAHFASQGPNSIAGISDFAKQLLFDMKFGKDPVGKDLGVGPRPIIFVVHSMGGLVFKKAVMQGHNDEAYKDLVAQVKAVLFLSTPHRGSNLAEVLNRILSVSIFNHSPKQYLSELKENSVFIEDVNEEFRKHAPRMQVFSFYETLETSVGSKNFRVMVVQKSSSTLGYPHEVTEPLNADHHTVCKFANRLDPSYRSVRAVIKTLVSTYRKENEALQEEQVISENVKLLTLLGVSAFVNEDYTSLLQLWRPGTCQEFLSNGELQNWRDDPFGSKILWVYAQPGSGKSVKSAVYIQHIQEKGLRCAYYFFKYGDSRKRSAGSFLQSVIYQIAQEMPSFRQALAVLKDNGVSLQKMPARMIWDKIFAGILFKIESHQPVYVIIDALDESDSINTITGFLEVYRSFDRISPLSLVRRLSWSDNTDDIRLYAEGEMAFMHGNEKFRNDVAKEITSRSEGNFLWVSLAVKEILQCHSPDDIAQVLLEMPSGMESLYARMESSIARLTRISDLSMAKDIMSWATYCRRPLRVDELSRALRSNLPQIIDLRHTVAQLCGHFVAVDSNDAIILVHKTAREYLVNRAKLPFEFDSEHVHENLFRQSIGMFLEHQSRHMLAAKDKMNPESLPPFFLYAATSWWYHLARSSPASDASLTLLVRFLGSSSVLIWIRVMSSLQQLRGLIATSSSLRKFVATRRRLDSDTHPSSHRIADLELTEQWATDLLKIVGKFSSHLNDDPEAIQRLVPQFCPRKSVIYQKFNRQAQISVTNISNDDWDDCLGRVSIGSHQATQIICSTRYLAALTTSGEILLWDSETFEMSPSMHHHEFTFSMCFNSTGQFLASYGYSTTKIWNLTTGEVVHLIPNLSESRALCITFSPDDKKLIVGLDSRKIAISNYVETPRWQAVNSGFLQEDEIGAYLNAPTAIAFTADCSFVAVAYRGSALEVWDMFERTRVNKCKRYPEYDDGQLEKWTGVKKAVWHPSGEALLGIYTDGVVFKWNPFEDYDHEELDADPYSCPSEIRCSPDGILFLLSDVGGSVKIYNYEHFSLIYNLSSEDIITDICFSMDSRRFYDLRGSYCNIWEPNALFRLPDSDEHTSEADTRSSSMILSNHASESFTHMPVRITALATNPSASVFCYGNEDGLVEARNASTLIAQTAGKTKSGGAVEFLAWSDNGNYVAYAESDFVTVKKISFPQNAATPRFETFSDINFDLDGGKIHQILLHGEAKYLLVADAVSVTLYDSLTRKILTNLRCCGISTQKWANHPTSTDQVLAFDINCIVSYSWKTLEVIKKWTICSPTPQPSKVGEEHYISSPLVPVKAQSPSSLGMQFHDYIDDVLVSSARNHAILSISQDGSYQKRWTDMHIISLPDIQSSDSHSVSLISIPRAVKKTIGRPLAIIGEDRFIFVDRGLWICSWIIGSTDVDIQRHFFLPREWMSIELLSLCTVMHDGSVLVPRKGEVAVIRSSLCTRVR</sequence>
<dbReference type="InterPro" id="IPR011047">
    <property type="entry name" value="Quinoprotein_ADH-like_sf"/>
</dbReference>
<dbReference type="InterPro" id="IPR027417">
    <property type="entry name" value="P-loop_NTPase"/>
</dbReference>
<dbReference type="InterPro" id="IPR001680">
    <property type="entry name" value="WD40_rpt"/>
</dbReference>
<dbReference type="Gene3D" id="2.130.10.10">
    <property type="entry name" value="YVTN repeat-like/Quinoprotein amine dehydrogenase"/>
    <property type="match status" value="2"/>
</dbReference>
<feature type="compositionally biased region" description="Low complexity" evidence="2">
    <location>
        <begin position="20"/>
        <end position="29"/>
    </location>
</feature>
<dbReference type="OrthoDB" id="5308034at2759"/>
<dbReference type="InterPro" id="IPR029058">
    <property type="entry name" value="AB_hydrolase_fold"/>
</dbReference>
<dbReference type="EMBL" id="LGUA01000640">
    <property type="protein sequence ID" value="OAX80690.1"/>
    <property type="molecule type" value="Genomic_DNA"/>
</dbReference>
<evidence type="ECO:0000313" key="6">
    <source>
        <dbReference type="Proteomes" id="UP000091918"/>
    </source>
</evidence>
<name>A0A1B7NVA6_9EURO</name>
<keyword evidence="1" id="KW-0677">Repeat</keyword>
<feature type="domain" description="Nephrocystin 3-like N-terminal" evidence="4">
    <location>
        <begin position="415"/>
        <end position="561"/>
    </location>
</feature>
<protein>
    <recommendedName>
        <fullName evidence="7">GPI inositol-deacylase</fullName>
    </recommendedName>
</protein>
<dbReference type="PANTHER" id="PTHR10039:SF16">
    <property type="entry name" value="GPI INOSITOL-DEACYLASE"/>
    <property type="match status" value="1"/>
</dbReference>
<dbReference type="InterPro" id="IPR036322">
    <property type="entry name" value="WD40_repeat_dom_sf"/>
</dbReference>
<gene>
    <name evidence="5" type="ORF">ACJ72_04973</name>
</gene>